<dbReference type="PRINTS" id="PR01853">
    <property type="entry name" value="YAJCTRNLCASE"/>
</dbReference>
<dbReference type="EMBL" id="BMJS01000049">
    <property type="protein sequence ID" value="GGG07204.1"/>
    <property type="molecule type" value="Genomic_DNA"/>
</dbReference>
<keyword evidence="12" id="KW-0732">Signal</keyword>
<keyword evidence="7" id="KW-0653">Protein transport</keyword>
<evidence type="ECO:0000256" key="1">
    <source>
        <dbReference type="ARBA" id="ARBA00004162"/>
    </source>
</evidence>
<evidence type="ECO:0000256" key="6">
    <source>
        <dbReference type="ARBA" id="ARBA00022692"/>
    </source>
</evidence>
<dbReference type="Proteomes" id="UP000636949">
    <property type="component" value="Unassembled WGS sequence"/>
</dbReference>
<reference evidence="13" key="1">
    <citation type="journal article" date="2014" name="Int. J. Syst. Evol. Microbiol.">
        <title>Complete genome sequence of Corynebacterium casei LMG S-19264T (=DSM 44701T), isolated from a smear-ripened cheese.</title>
        <authorList>
            <consortium name="US DOE Joint Genome Institute (JGI-PGF)"/>
            <person name="Walter F."/>
            <person name="Albersmeier A."/>
            <person name="Kalinowski J."/>
            <person name="Ruckert C."/>
        </authorList>
    </citation>
    <scope>NUCLEOTIDE SEQUENCE</scope>
    <source>
        <strain evidence="13">CGMCC 1.15758</strain>
    </source>
</reference>
<dbReference type="GO" id="GO:0015031">
    <property type="term" value="P:protein transport"/>
    <property type="evidence" value="ECO:0007669"/>
    <property type="project" value="UniProtKB-KW"/>
</dbReference>
<sequence>MNKLLVALSSLLLLSSNAFAEGAAAGGSAMSSILMLVAFFAIFYFLLIRPQMKRNKEQRKMISELAKGDEVMTNGGIIGKIAKIGENYTEIEIAENVIIKVQKSAVSGVLPKGAVKTN</sequence>
<organism evidence="13 14">
    <name type="scientific">Cysteiniphilum litorale</name>
    <dbReference type="NCBI Taxonomy" id="2056700"/>
    <lineage>
        <taxon>Bacteria</taxon>
        <taxon>Pseudomonadati</taxon>
        <taxon>Pseudomonadota</taxon>
        <taxon>Gammaproteobacteria</taxon>
        <taxon>Thiotrichales</taxon>
        <taxon>Fastidiosibacteraceae</taxon>
        <taxon>Cysteiniphilum</taxon>
    </lineage>
</organism>
<dbReference type="SMART" id="SM01323">
    <property type="entry name" value="YajC"/>
    <property type="match status" value="1"/>
</dbReference>
<keyword evidence="10 11" id="KW-0472">Membrane</keyword>
<evidence type="ECO:0000256" key="12">
    <source>
        <dbReference type="SAM" id="SignalP"/>
    </source>
</evidence>
<evidence type="ECO:0000256" key="8">
    <source>
        <dbReference type="ARBA" id="ARBA00022989"/>
    </source>
</evidence>
<dbReference type="GO" id="GO:0005886">
    <property type="term" value="C:plasma membrane"/>
    <property type="evidence" value="ECO:0007669"/>
    <property type="project" value="UniProtKB-SubCell"/>
</dbReference>
<dbReference type="NCBIfam" id="TIGR00739">
    <property type="entry name" value="yajC"/>
    <property type="match status" value="1"/>
</dbReference>
<evidence type="ECO:0000256" key="11">
    <source>
        <dbReference type="SAM" id="Phobius"/>
    </source>
</evidence>
<dbReference type="PANTHER" id="PTHR33909">
    <property type="entry name" value="SEC TRANSLOCON ACCESSORY COMPLEX SUBUNIT YAJC"/>
    <property type="match status" value="1"/>
</dbReference>
<keyword evidence="6 11" id="KW-0812">Transmembrane</keyword>
<proteinExistence type="inferred from homology"/>
<gene>
    <name evidence="13" type="primary">yajC</name>
    <name evidence="13" type="ORF">GCM10010995_25930</name>
</gene>
<comment type="subcellular location">
    <subcellularLocation>
        <location evidence="1">Cell membrane</location>
        <topology evidence="1">Single-pass membrane protein</topology>
    </subcellularLocation>
</comment>
<comment type="similarity">
    <text evidence="2">Belongs to the YajC family.</text>
</comment>
<keyword evidence="14" id="KW-1185">Reference proteome</keyword>
<reference evidence="13" key="2">
    <citation type="submission" date="2020-09" db="EMBL/GenBank/DDBJ databases">
        <authorList>
            <person name="Sun Q."/>
            <person name="Zhou Y."/>
        </authorList>
    </citation>
    <scope>NUCLEOTIDE SEQUENCE</scope>
    <source>
        <strain evidence="13">CGMCC 1.15758</strain>
    </source>
</reference>
<dbReference type="OrthoDB" id="9811406at2"/>
<evidence type="ECO:0000256" key="9">
    <source>
        <dbReference type="ARBA" id="ARBA00023010"/>
    </source>
</evidence>
<evidence type="ECO:0000256" key="7">
    <source>
        <dbReference type="ARBA" id="ARBA00022927"/>
    </source>
</evidence>
<evidence type="ECO:0000313" key="13">
    <source>
        <dbReference type="EMBL" id="GGG07204.1"/>
    </source>
</evidence>
<keyword evidence="4" id="KW-0813">Transport</keyword>
<evidence type="ECO:0000256" key="3">
    <source>
        <dbReference type="ARBA" id="ARBA00014962"/>
    </source>
</evidence>
<dbReference type="AlphaFoldDB" id="A0A8J2Z6T8"/>
<comment type="caution">
    <text evidence="13">The sequence shown here is derived from an EMBL/GenBank/DDBJ whole genome shotgun (WGS) entry which is preliminary data.</text>
</comment>
<evidence type="ECO:0000256" key="5">
    <source>
        <dbReference type="ARBA" id="ARBA00022475"/>
    </source>
</evidence>
<keyword evidence="9" id="KW-0811">Translocation</keyword>
<dbReference type="Pfam" id="PF02699">
    <property type="entry name" value="YajC"/>
    <property type="match status" value="1"/>
</dbReference>
<accession>A0A8J2Z6T8</accession>
<dbReference type="PANTHER" id="PTHR33909:SF1">
    <property type="entry name" value="SEC TRANSLOCON ACCESSORY COMPLEX SUBUNIT YAJC"/>
    <property type="match status" value="1"/>
</dbReference>
<evidence type="ECO:0000256" key="10">
    <source>
        <dbReference type="ARBA" id="ARBA00023136"/>
    </source>
</evidence>
<evidence type="ECO:0000256" key="2">
    <source>
        <dbReference type="ARBA" id="ARBA00006742"/>
    </source>
</evidence>
<dbReference type="InterPro" id="IPR003849">
    <property type="entry name" value="Preprotein_translocase_YajC"/>
</dbReference>
<name>A0A8J2Z6T8_9GAMM</name>
<evidence type="ECO:0000256" key="4">
    <source>
        <dbReference type="ARBA" id="ARBA00022448"/>
    </source>
</evidence>
<protein>
    <recommendedName>
        <fullName evidence="3">Sec translocon accessory complex subunit YajC</fullName>
    </recommendedName>
</protein>
<feature type="signal peptide" evidence="12">
    <location>
        <begin position="1"/>
        <end position="20"/>
    </location>
</feature>
<keyword evidence="5" id="KW-1003">Cell membrane</keyword>
<keyword evidence="8 11" id="KW-1133">Transmembrane helix</keyword>
<feature type="transmembrane region" description="Helical" evidence="11">
    <location>
        <begin position="30"/>
        <end position="48"/>
    </location>
</feature>
<dbReference type="RefSeq" id="WP_117003873.1">
    <property type="nucleotide sequence ID" value="NZ_BMJS01000049.1"/>
</dbReference>
<feature type="chain" id="PRO_5035228879" description="Sec translocon accessory complex subunit YajC" evidence="12">
    <location>
        <begin position="21"/>
        <end position="118"/>
    </location>
</feature>
<evidence type="ECO:0000313" key="14">
    <source>
        <dbReference type="Proteomes" id="UP000636949"/>
    </source>
</evidence>